<keyword evidence="7" id="KW-0413">Isomerase</keyword>
<evidence type="ECO:0000256" key="6">
    <source>
        <dbReference type="RuleBase" id="RU003707"/>
    </source>
</evidence>
<evidence type="ECO:0000256" key="1">
    <source>
        <dbReference type="ARBA" id="ARBA00002994"/>
    </source>
</evidence>
<keyword evidence="3" id="KW-0443">Lipid metabolism</keyword>
<comment type="similarity">
    <text evidence="2 6">Belongs to the enoyl-CoA hydratase/isomerase family.</text>
</comment>
<protein>
    <submittedName>
        <fullName evidence="7">Enoyl-CoA hydratase/isomerase family protein</fullName>
    </submittedName>
</protein>
<dbReference type="GO" id="GO:0006635">
    <property type="term" value="P:fatty acid beta-oxidation"/>
    <property type="evidence" value="ECO:0007669"/>
    <property type="project" value="TreeGrafter"/>
</dbReference>
<keyword evidence="8" id="KW-1185">Reference proteome</keyword>
<comment type="function">
    <text evidence="1">Could possibly oxidize fatty acids using specific components.</text>
</comment>
<evidence type="ECO:0000313" key="8">
    <source>
        <dbReference type="Proteomes" id="UP000515663"/>
    </source>
</evidence>
<dbReference type="Pfam" id="PF00378">
    <property type="entry name" value="ECH_1"/>
    <property type="match status" value="1"/>
</dbReference>
<dbReference type="Gene3D" id="3.90.226.10">
    <property type="entry name" value="2-enoyl-CoA Hydratase, Chain A, domain 1"/>
    <property type="match status" value="1"/>
</dbReference>
<reference evidence="8" key="1">
    <citation type="submission" date="2020-07" db="EMBL/GenBank/DDBJ databases">
        <title>novel species isolated from the respiratory tract of Marmot.</title>
        <authorList>
            <person name="Zhang G."/>
        </authorList>
    </citation>
    <scope>NUCLEOTIDE SEQUENCE [LARGE SCALE GENOMIC DNA]</scope>
    <source>
        <strain evidence="8">686</strain>
    </source>
</reference>
<evidence type="ECO:0000313" key="7">
    <source>
        <dbReference type="EMBL" id="QMT00988.1"/>
    </source>
</evidence>
<dbReference type="EMBL" id="CP059491">
    <property type="protein sequence ID" value="QMT00988.1"/>
    <property type="molecule type" value="Genomic_DNA"/>
</dbReference>
<dbReference type="KEGG" id="gji:H1R19_19305"/>
<dbReference type="PANTHER" id="PTHR11941">
    <property type="entry name" value="ENOYL-COA HYDRATASE-RELATED"/>
    <property type="match status" value="1"/>
</dbReference>
<evidence type="ECO:0000256" key="3">
    <source>
        <dbReference type="ARBA" id="ARBA00022832"/>
    </source>
</evidence>
<dbReference type="PANTHER" id="PTHR11941:SF54">
    <property type="entry name" value="ENOYL-COA HYDRATASE, MITOCHONDRIAL"/>
    <property type="match status" value="1"/>
</dbReference>
<comment type="catalytic activity">
    <reaction evidence="5">
        <text>a 4-saturated-(3S)-3-hydroxyacyl-CoA = a (3E)-enoyl-CoA + H2O</text>
        <dbReference type="Rhea" id="RHEA:20724"/>
        <dbReference type="ChEBI" id="CHEBI:15377"/>
        <dbReference type="ChEBI" id="CHEBI:58521"/>
        <dbReference type="ChEBI" id="CHEBI:137480"/>
        <dbReference type="EC" id="4.2.1.17"/>
    </reaction>
</comment>
<dbReference type="GO" id="GO:0004300">
    <property type="term" value="F:enoyl-CoA hydratase activity"/>
    <property type="evidence" value="ECO:0007669"/>
    <property type="project" value="UniProtKB-EC"/>
</dbReference>
<dbReference type="AlphaFoldDB" id="A0A7D7QX38"/>
<dbReference type="Proteomes" id="UP000515663">
    <property type="component" value="Chromosome"/>
</dbReference>
<proteinExistence type="inferred from homology"/>
<dbReference type="RefSeq" id="WP_188331221.1">
    <property type="nucleotide sequence ID" value="NZ_CP059491.1"/>
</dbReference>
<dbReference type="InterPro" id="IPR001753">
    <property type="entry name" value="Enoyl-CoA_hydra/iso"/>
</dbReference>
<comment type="catalytic activity">
    <reaction evidence="4">
        <text>a (3S)-3-hydroxyacyl-CoA = a (2E)-enoyl-CoA + H2O</text>
        <dbReference type="Rhea" id="RHEA:16105"/>
        <dbReference type="ChEBI" id="CHEBI:15377"/>
        <dbReference type="ChEBI" id="CHEBI:57318"/>
        <dbReference type="ChEBI" id="CHEBI:58856"/>
        <dbReference type="EC" id="4.2.1.17"/>
    </reaction>
</comment>
<dbReference type="PROSITE" id="PS00166">
    <property type="entry name" value="ENOYL_COA_HYDRATASE"/>
    <property type="match status" value="1"/>
</dbReference>
<evidence type="ECO:0000256" key="5">
    <source>
        <dbReference type="ARBA" id="ARBA00023717"/>
    </source>
</evidence>
<name>A0A7D7QX38_9ACTN</name>
<dbReference type="GO" id="GO:0016853">
    <property type="term" value="F:isomerase activity"/>
    <property type="evidence" value="ECO:0007669"/>
    <property type="project" value="UniProtKB-KW"/>
</dbReference>
<accession>A0A7D7QX38</accession>
<dbReference type="InterPro" id="IPR018376">
    <property type="entry name" value="Enoyl-CoA_hyd/isom_CS"/>
</dbReference>
<organism evidence="7 8">
    <name type="scientific">Gordonia jinghuaiqii</name>
    <dbReference type="NCBI Taxonomy" id="2758710"/>
    <lineage>
        <taxon>Bacteria</taxon>
        <taxon>Bacillati</taxon>
        <taxon>Actinomycetota</taxon>
        <taxon>Actinomycetes</taxon>
        <taxon>Mycobacteriales</taxon>
        <taxon>Gordoniaceae</taxon>
        <taxon>Gordonia</taxon>
    </lineage>
</organism>
<evidence type="ECO:0000256" key="2">
    <source>
        <dbReference type="ARBA" id="ARBA00005254"/>
    </source>
</evidence>
<sequence>MTEVAMDSGRVLIEDREVDGGRIRILRLDRPEKRNALNTRLLSTLLGALRVSAEDADIRAIVLAANGPSFCAGGDTKEFAVSQHDRVVARAKILADVLEAPSKAAIPVVSAVQGAASGAGAALALSADLIIAGPGFSLAYPELPKGIVPSMVMPSAMRLGRALAFELVTTGRPLGAAEAVARGVVNRAVETDVVTAAIDVAAGYASLDRDVLATTKRLFIRQAAMEPSAGVCEGFSLLAQTASATNCYEDTSFERV</sequence>
<evidence type="ECO:0000256" key="4">
    <source>
        <dbReference type="ARBA" id="ARBA00023709"/>
    </source>
</evidence>
<gene>
    <name evidence="7" type="ORF">H1R19_19305</name>
</gene>
<dbReference type="CDD" id="cd06558">
    <property type="entry name" value="crotonase-like"/>
    <property type="match status" value="1"/>
</dbReference>
<dbReference type="SUPFAM" id="SSF52096">
    <property type="entry name" value="ClpP/crotonase"/>
    <property type="match status" value="1"/>
</dbReference>
<keyword evidence="3" id="KW-0276">Fatty acid metabolism</keyword>
<dbReference type="InterPro" id="IPR029045">
    <property type="entry name" value="ClpP/crotonase-like_dom_sf"/>
</dbReference>